<gene>
    <name evidence="2" type="ORF">H3Z74_02725</name>
</gene>
<dbReference type="Pfam" id="PF07484">
    <property type="entry name" value="Collar"/>
    <property type="match status" value="1"/>
</dbReference>
<dbReference type="AlphaFoldDB" id="A0A7H0LQ77"/>
<evidence type="ECO:0000313" key="3">
    <source>
        <dbReference type="Proteomes" id="UP000516148"/>
    </source>
</evidence>
<name>A0A7H0LQ77_9SPHN</name>
<reference evidence="2 3" key="1">
    <citation type="submission" date="2020-09" db="EMBL/GenBank/DDBJ databases">
        <title>Sphingomonas sp., a new species isolated from pork steak.</title>
        <authorList>
            <person name="Heidler von Heilborn D."/>
        </authorList>
    </citation>
    <scope>NUCLEOTIDE SEQUENCE [LARGE SCALE GENOMIC DNA]</scope>
    <source>
        <strain evidence="3">S8-3T</strain>
    </source>
</reference>
<proteinExistence type="predicted"/>
<dbReference type="InterPro" id="IPR037053">
    <property type="entry name" value="Phage_tail_collar_dom_sf"/>
</dbReference>
<accession>A0A7H0LQ77</accession>
<feature type="domain" description="Phage tail collar" evidence="1">
    <location>
        <begin position="7"/>
        <end position="61"/>
    </location>
</feature>
<dbReference type="Gene3D" id="3.90.1340.10">
    <property type="entry name" value="Phage tail collar domain"/>
    <property type="match status" value="1"/>
</dbReference>
<evidence type="ECO:0000259" key="1">
    <source>
        <dbReference type="Pfam" id="PF07484"/>
    </source>
</evidence>
<dbReference type="KEGG" id="spap:H3Z74_02725"/>
<protein>
    <submittedName>
        <fullName evidence="2">Phage tail protein</fullName>
    </submittedName>
</protein>
<organism evidence="2 3">
    <name type="scientific">Sphingomonas alpina</name>
    <dbReference type="NCBI Taxonomy" id="653931"/>
    <lineage>
        <taxon>Bacteria</taxon>
        <taxon>Pseudomonadati</taxon>
        <taxon>Pseudomonadota</taxon>
        <taxon>Alphaproteobacteria</taxon>
        <taxon>Sphingomonadales</taxon>
        <taxon>Sphingomonadaceae</taxon>
        <taxon>Sphingomonas</taxon>
    </lineage>
</organism>
<keyword evidence="3" id="KW-1185">Reference proteome</keyword>
<evidence type="ECO:0000313" key="2">
    <source>
        <dbReference type="EMBL" id="QNQ11830.1"/>
    </source>
</evidence>
<dbReference type="Proteomes" id="UP000516148">
    <property type="component" value="Chromosome"/>
</dbReference>
<dbReference type="InterPro" id="IPR011083">
    <property type="entry name" value="Phage_tail_collar_dom"/>
</dbReference>
<dbReference type="EMBL" id="CP061038">
    <property type="protein sequence ID" value="QNQ11830.1"/>
    <property type="molecule type" value="Genomic_DNA"/>
</dbReference>
<sequence>MMDGFLGEIRAFGFTFVPRGWLQCNGNILPIQQYAALFSILGTNYGGNGTTTFALPNYSGRGPVSQGQGPGLTNWVVGELAGSEYISLTQGQMPAHSHIVHTKVFPSAITGLQAAPSNITNLSRLSSPAGTPSAPFTKPPLTQPVIMHPLSVGITGSSSPHENRQPYLPLMVCICINGVFPARN</sequence>
<dbReference type="SUPFAM" id="SSF88874">
    <property type="entry name" value="Receptor-binding domain of short tail fibre protein gp12"/>
    <property type="match status" value="1"/>
</dbReference>